<keyword evidence="3" id="KW-1185">Reference proteome</keyword>
<evidence type="ECO:0000313" key="3">
    <source>
        <dbReference type="Proteomes" id="UP000198373"/>
    </source>
</evidence>
<protein>
    <submittedName>
        <fullName evidence="2">Uncharacterized protein</fullName>
    </submittedName>
</protein>
<keyword evidence="1" id="KW-0472">Membrane</keyword>
<keyword evidence="1" id="KW-1133">Transmembrane helix</keyword>
<dbReference type="AlphaFoldDB" id="A0A239BXC4"/>
<evidence type="ECO:0000256" key="1">
    <source>
        <dbReference type="SAM" id="Phobius"/>
    </source>
</evidence>
<dbReference type="Proteomes" id="UP000198373">
    <property type="component" value="Unassembled WGS sequence"/>
</dbReference>
<dbReference type="EMBL" id="FZOO01000002">
    <property type="protein sequence ID" value="SNS12302.1"/>
    <property type="molecule type" value="Genomic_DNA"/>
</dbReference>
<accession>A0A239BXC4</accession>
<keyword evidence="1" id="KW-0812">Transmembrane</keyword>
<organism evidence="2 3">
    <name type="scientific">Geodermatophilus pulveris</name>
    <dbReference type="NCBI Taxonomy" id="1564159"/>
    <lineage>
        <taxon>Bacteria</taxon>
        <taxon>Bacillati</taxon>
        <taxon>Actinomycetota</taxon>
        <taxon>Actinomycetes</taxon>
        <taxon>Geodermatophilales</taxon>
        <taxon>Geodermatophilaceae</taxon>
        <taxon>Geodermatophilus</taxon>
    </lineage>
</organism>
<evidence type="ECO:0000313" key="2">
    <source>
        <dbReference type="EMBL" id="SNS12302.1"/>
    </source>
</evidence>
<sequence length="64" mass="6686">MLLTVVFTAVAVLAVVVLGSLVYGVLGAAGRLRREVAALERELRPLLTEAQATAARAAQVQQPS</sequence>
<reference evidence="3" key="1">
    <citation type="submission" date="2017-06" db="EMBL/GenBank/DDBJ databases">
        <authorList>
            <person name="Varghese N."/>
            <person name="Submissions S."/>
        </authorList>
    </citation>
    <scope>NUCLEOTIDE SEQUENCE [LARGE SCALE GENOMIC DNA]</scope>
    <source>
        <strain evidence="3">DSM 46839</strain>
    </source>
</reference>
<dbReference type="RefSeq" id="WP_089304338.1">
    <property type="nucleotide sequence ID" value="NZ_FZOO01000002.1"/>
</dbReference>
<gene>
    <name evidence="2" type="ORF">SAMN06893096_102116</name>
</gene>
<proteinExistence type="predicted"/>
<feature type="transmembrane region" description="Helical" evidence="1">
    <location>
        <begin position="6"/>
        <end position="26"/>
    </location>
</feature>
<name>A0A239BXC4_9ACTN</name>